<dbReference type="EMBL" id="CM037160">
    <property type="protein sequence ID" value="KAH7839566.1"/>
    <property type="molecule type" value="Genomic_DNA"/>
</dbReference>
<name>A0ACB7XGT1_9ERIC</name>
<organism evidence="1 2">
    <name type="scientific">Vaccinium darrowii</name>
    <dbReference type="NCBI Taxonomy" id="229202"/>
    <lineage>
        <taxon>Eukaryota</taxon>
        <taxon>Viridiplantae</taxon>
        <taxon>Streptophyta</taxon>
        <taxon>Embryophyta</taxon>
        <taxon>Tracheophyta</taxon>
        <taxon>Spermatophyta</taxon>
        <taxon>Magnoliopsida</taxon>
        <taxon>eudicotyledons</taxon>
        <taxon>Gunneridae</taxon>
        <taxon>Pentapetalae</taxon>
        <taxon>asterids</taxon>
        <taxon>Ericales</taxon>
        <taxon>Ericaceae</taxon>
        <taxon>Vaccinioideae</taxon>
        <taxon>Vaccinieae</taxon>
        <taxon>Vaccinium</taxon>
    </lineage>
</organism>
<accession>A0ACB7XGT1</accession>
<comment type="caution">
    <text evidence="1">The sequence shown here is derived from an EMBL/GenBank/DDBJ whole genome shotgun (WGS) entry which is preliminary data.</text>
</comment>
<gene>
    <name evidence="1" type="ORF">Vadar_005831</name>
</gene>
<dbReference type="Proteomes" id="UP000828048">
    <property type="component" value="Chromosome 10"/>
</dbReference>
<sequence>MVDPIIIVAIISAASLIATTTIKVASDHLGKCKNEDTSEKTTLSAQSVTAVSSPKVLKLNETLQSLDRRMDRMGMDVQSLQKRTGMIHAEALELDRRADEAIGTYGTNVQVTMLFHGLGSIFLQLNYPYFGTSVSVLMVVSFFSTFAVAFVISFNKIKKMSQWEKALQRRQRELQNDIACFGAEIKRPFSDEELKTFGSTGALGEVWKWIDSLNRDARALQSTITGILEISSNFEIIRAKSLFRVAACAIIYGKIFPMMAYYLLSFSVDFFDYKVLEEQLLRSNS</sequence>
<protein>
    <submittedName>
        <fullName evidence="1">Uncharacterized protein</fullName>
    </submittedName>
</protein>
<proteinExistence type="predicted"/>
<evidence type="ECO:0000313" key="1">
    <source>
        <dbReference type="EMBL" id="KAH7839566.1"/>
    </source>
</evidence>
<keyword evidence="2" id="KW-1185">Reference proteome</keyword>
<evidence type="ECO:0000313" key="2">
    <source>
        <dbReference type="Proteomes" id="UP000828048"/>
    </source>
</evidence>
<reference evidence="1 2" key="1">
    <citation type="journal article" date="2021" name="Hortic Res">
        <title>High-quality reference genome and annotation aids understanding of berry development for evergreen blueberry (Vaccinium darrowii).</title>
        <authorList>
            <person name="Yu J."/>
            <person name="Hulse-Kemp A.M."/>
            <person name="Babiker E."/>
            <person name="Staton M."/>
        </authorList>
    </citation>
    <scope>NUCLEOTIDE SEQUENCE [LARGE SCALE GENOMIC DNA]</scope>
    <source>
        <strain evidence="2">cv. NJ 8807/NJ 8810</strain>
        <tissue evidence="1">Young leaf</tissue>
    </source>
</reference>